<proteinExistence type="predicted"/>
<dbReference type="AlphaFoldDB" id="A0A4P9J6M1"/>
<organism evidence="1 2">
    <name type="scientific">Pseudoalteromonas distincta</name>
    <dbReference type="NCBI Taxonomy" id="77608"/>
    <lineage>
        <taxon>Bacteria</taxon>
        <taxon>Pseudomonadati</taxon>
        <taxon>Pseudomonadota</taxon>
        <taxon>Gammaproteobacteria</taxon>
        <taxon>Alteromonadales</taxon>
        <taxon>Pseudoalteromonadaceae</taxon>
        <taxon>Pseudoalteromonas</taxon>
    </lineage>
</organism>
<dbReference type="InterPro" id="IPR046905">
    <property type="entry name" value="ABC-3C_MC1"/>
</dbReference>
<dbReference type="Proteomes" id="UP000310065">
    <property type="component" value="Chromosome S1"/>
</dbReference>
<accession>A0A4P9J6M1</accession>
<reference evidence="1 2" key="1">
    <citation type="submission" date="2019-05" db="EMBL/GenBank/DDBJ databases">
        <title>Complete genome sequence of Pseudoalteromonas sp. 16-SW-7(T) isolated from the Okhotsk Sea, Russia.</title>
        <authorList>
            <person name="Nguyen T.H."/>
            <person name="Nedashkovskaya O.I."/>
            <person name="Kim S.-G."/>
        </authorList>
    </citation>
    <scope>NUCLEOTIDE SEQUENCE [LARGE SCALE GENOMIC DNA]</scope>
    <source>
        <strain evidence="1 2">16-SW-7</strain>
    </source>
</reference>
<dbReference type="Pfam" id="PF20289">
    <property type="entry name" value="MComp1"/>
    <property type="match status" value="1"/>
</dbReference>
<dbReference type="EMBL" id="CP040559">
    <property type="protein sequence ID" value="QCU76711.1"/>
    <property type="molecule type" value="Genomic_DNA"/>
</dbReference>
<protein>
    <submittedName>
        <fullName evidence="1">Uncharacterized protein</fullName>
    </submittedName>
</protein>
<evidence type="ECO:0000313" key="1">
    <source>
        <dbReference type="EMBL" id="QCU76711.1"/>
    </source>
</evidence>
<dbReference type="GeneID" id="88777931"/>
<dbReference type="RefSeq" id="WP_138490408.1">
    <property type="nucleotide sequence ID" value="NZ_CP040559.1"/>
</dbReference>
<dbReference type="KEGG" id="pdv:FFU37_19880"/>
<sequence>MINNSFYEIEQLPELLQEEENLKLYSFDLDEENKIFSFVKTISTHDELESSWLDLTQVIGTEFICEQSSDFSRWNTYLVFISKEKISQDVRSEIENNKIFVRKIISDDGNFNIHVVEKLNVILLGFDIDTSRKKDVDDSLILSNISEKIISSRYSKFNKDDKANFISLIINENKHEN</sequence>
<name>A0A4P9J6M1_9GAMM</name>
<evidence type="ECO:0000313" key="2">
    <source>
        <dbReference type="Proteomes" id="UP000310065"/>
    </source>
</evidence>
<gene>
    <name evidence="1" type="ORF">FFU37_19880</name>
</gene>